<accession>A0ACB9B752</accession>
<reference evidence="2" key="1">
    <citation type="journal article" date="2022" name="Mol. Ecol. Resour.">
        <title>The genomes of chicory, endive, great burdock and yacon provide insights into Asteraceae palaeo-polyploidization history and plant inulin production.</title>
        <authorList>
            <person name="Fan W."/>
            <person name="Wang S."/>
            <person name="Wang H."/>
            <person name="Wang A."/>
            <person name="Jiang F."/>
            <person name="Liu H."/>
            <person name="Zhao H."/>
            <person name="Xu D."/>
            <person name="Zhang Y."/>
        </authorList>
    </citation>
    <scope>NUCLEOTIDE SEQUENCE [LARGE SCALE GENOMIC DNA]</scope>
    <source>
        <strain evidence="2">cv. Yunnan</strain>
    </source>
</reference>
<evidence type="ECO:0000313" key="2">
    <source>
        <dbReference type="Proteomes" id="UP001056120"/>
    </source>
</evidence>
<organism evidence="1 2">
    <name type="scientific">Smallanthus sonchifolius</name>
    <dbReference type="NCBI Taxonomy" id="185202"/>
    <lineage>
        <taxon>Eukaryota</taxon>
        <taxon>Viridiplantae</taxon>
        <taxon>Streptophyta</taxon>
        <taxon>Embryophyta</taxon>
        <taxon>Tracheophyta</taxon>
        <taxon>Spermatophyta</taxon>
        <taxon>Magnoliopsida</taxon>
        <taxon>eudicotyledons</taxon>
        <taxon>Gunneridae</taxon>
        <taxon>Pentapetalae</taxon>
        <taxon>asterids</taxon>
        <taxon>campanulids</taxon>
        <taxon>Asterales</taxon>
        <taxon>Asteraceae</taxon>
        <taxon>Asteroideae</taxon>
        <taxon>Heliantheae alliance</taxon>
        <taxon>Millerieae</taxon>
        <taxon>Smallanthus</taxon>
    </lineage>
</organism>
<reference evidence="1 2" key="2">
    <citation type="journal article" date="2022" name="Mol. Ecol. Resour.">
        <title>The genomes of chicory, endive, great burdock and yacon provide insights into Asteraceae paleo-polyploidization history and plant inulin production.</title>
        <authorList>
            <person name="Fan W."/>
            <person name="Wang S."/>
            <person name="Wang H."/>
            <person name="Wang A."/>
            <person name="Jiang F."/>
            <person name="Liu H."/>
            <person name="Zhao H."/>
            <person name="Xu D."/>
            <person name="Zhang Y."/>
        </authorList>
    </citation>
    <scope>NUCLEOTIDE SEQUENCE [LARGE SCALE GENOMIC DNA]</scope>
    <source>
        <strain evidence="2">cv. Yunnan</strain>
        <tissue evidence="1">Leaves</tissue>
    </source>
</reference>
<keyword evidence="2" id="KW-1185">Reference proteome</keyword>
<evidence type="ECO:0000313" key="1">
    <source>
        <dbReference type="EMBL" id="KAI3717646.1"/>
    </source>
</evidence>
<comment type="caution">
    <text evidence="1">The sequence shown here is derived from an EMBL/GenBank/DDBJ whole genome shotgun (WGS) entry which is preliminary data.</text>
</comment>
<dbReference type="EMBL" id="CM042040">
    <property type="protein sequence ID" value="KAI3717646.1"/>
    <property type="molecule type" value="Genomic_DNA"/>
</dbReference>
<protein>
    <submittedName>
        <fullName evidence="1">Uncharacterized protein</fullName>
    </submittedName>
</protein>
<name>A0ACB9B752_9ASTR</name>
<dbReference type="Proteomes" id="UP001056120">
    <property type="component" value="Linkage Group LG23"/>
</dbReference>
<gene>
    <name evidence="1" type="ORF">L1987_69398</name>
</gene>
<proteinExistence type="predicted"/>
<sequence>MIRCLNKSKATWTPSTHFNGPLALLAAVNLQMVIVKDKTPIIDKNEDCDFDTEEKRTCLLYGALVEYEECFNGVHKLVSKVVEEYPNSNMLEQKEKEWNILLKKTYDCFVTFMEHINSKGGSKMKDGGGKNTMKNPEVVELEKFIFHDEKMQPHYDRTPNTDTFKKSKEKCDEIQTSEKISPHKLHDVSHDDEPVYDETPQTISLIINKDAKLDSKQCNKEKVEGKIFGKMSFDPPSFKLISQLTPEGYKEAESMQNETEEDSGKVDINKLIKGNNILDAES</sequence>